<accession>A0ABY6H1S1</accession>
<dbReference type="Proteomes" id="UP001163255">
    <property type="component" value="Chromosome"/>
</dbReference>
<evidence type="ECO:0000313" key="1">
    <source>
        <dbReference type="EMBL" id="UYM18221.1"/>
    </source>
</evidence>
<protein>
    <submittedName>
        <fullName evidence="1">Uncharacterized protein</fullName>
    </submittedName>
</protein>
<dbReference type="EMBL" id="CP103300">
    <property type="protein sequence ID" value="UYM18221.1"/>
    <property type="molecule type" value="Genomic_DNA"/>
</dbReference>
<organism evidence="1 2">
    <name type="scientific">Endozoicomonas euniceicola</name>
    <dbReference type="NCBI Taxonomy" id="1234143"/>
    <lineage>
        <taxon>Bacteria</taxon>
        <taxon>Pseudomonadati</taxon>
        <taxon>Pseudomonadota</taxon>
        <taxon>Gammaproteobacteria</taxon>
        <taxon>Oceanospirillales</taxon>
        <taxon>Endozoicomonadaceae</taxon>
        <taxon>Endozoicomonas</taxon>
    </lineage>
</organism>
<name>A0ABY6H1S1_9GAMM</name>
<reference evidence="1" key="1">
    <citation type="submission" date="2022-10" db="EMBL/GenBank/DDBJ databases">
        <title>Completed Genome Sequence of two octocoral isolated bacterium, Endozoicomonas euniceicola EF212T and Endozoicomonas gorgoniicola PS125T.</title>
        <authorList>
            <person name="Chiou Y.-J."/>
            <person name="Chen Y.-H."/>
        </authorList>
    </citation>
    <scope>NUCLEOTIDE SEQUENCE</scope>
    <source>
        <strain evidence="1">EF212</strain>
    </source>
</reference>
<gene>
    <name evidence="1" type="ORF">NX720_10055</name>
</gene>
<keyword evidence="2" id="KW-1185">Reference proteome</keyword>
<evidence type="ECO:0000313" key="2">
    <source>
        <dbReference type="Proteomes" id="UP001163255"/>
    </source>
</evidence>
<proteinExistence type="predicted"/>
<sequence>MNHKNRYGHPYMKYSIHQDDTKCLRSRIVHRWDKLQHKQPLIDELEYWKQQATNNTAAMVYRDGNVWNKWSDMFQAPVYKKVKNTASVGNFIDRCRNGYRELWWFIGGIAHAVGVEEYAQQIVTKLCMAWGHEVYFEYGTPLMTDRLWVKQAFLNRPHHAKVIFGSTNKEMAHHLLIFKNRKVERLKAEIMMGDTVGGWDFVKGRLDERQGLT</sequence>
<dbReference type="RefSeq" id="WP_262600976.1">
    <property type="nucleotide sequence ID" value="NZ_CP103300.1"/>
</dbReference>